<keyword evidence="10" id="KW-1185">Reference proteome</keyword>
<evidence type="ECO:0000256" key="3">
    <source>
        <dbReference type="ARBA" id="ARBA00022679"/>
    </source>
</evidence>
<dbReference type="GO" id="GO:0016020">
    <property type="term" value="C:membrane"/>
    <property type="evidence" value="ECO:0007669"/>
    <property type="project" value="UniProtKB-SubCell"/>
</dbReference>
<feature type="transmembrane region" description="Helical" evidence="7">
    <location>
        <begin position="115"/>
        <end position="137"/>
    </location>
</feature>
<dbReference type="InterPro" id="IPR003362">
    <property type="entry name" value="Bact_transf"/>
</dbReference>
<comment type="caution">
    <text evidence="9">The sequence shown here is derived from an EMBL/GenBank/DDBJ whole genome shotgun (WGS) entry which is preliminary data.</text>
</comment>
<keyword evidence="3 9" id="KW-0808">Transferase</keyword>
<keyword evidence="5 7" id="KW-1133">Transmembrane helix</keyword>
<dbReference type="GO" id="GO:0009242">
    <property type="term" value="P:colanic acid biosynthetic process"/>
    <property type="evidence" value="ECO:0007669"/>
    <property type="project" value="TreeGrafter"/>
</dbReference>
<evidence type="ECO:0000256" key="7">
    <source>
        <dbReference type="SAM" id="Phobius"/>
    </source>
</evidence>
<dbReference type="NCBIfam" id="TIGR03023">
    <property type="entry name" value="WcaJ_sugtrans"/>
    <property type="match status" value="1"/>
</dbReference>
<evidence type="ECO:0000256" key="1">
    <source>
        <dbReference type="ARBA" id="ARBA00004141"/>
    </source>
</evidence>
<dbReference type="Pfam" id="PF02397">
    <property type="entry name" value="Bac_transf"/>
    <property type="match status" value="1"/>
</dbReference>
<evidence type="ECO:0000256" key="4">
    <source>
        <dbReference type="ARBA" id="ARBA00022692"/>
    </source>
</evidence>
<name>A0A2W1JBP3_9CYAN</name>
<comment type="subcellular location">
    <subcellularLocation>
        <location evidence="1">Membrane</location>
        <topology evidence="1">Multi-pass membrane protein</topology>
    </subcellularLocation>
</comment>
<organism evidence="9 10">
    <name type="scientific">Acaryochloris thomasi RCC1774</name>
    <dbReference type="NCBI Taxonomy" id="1764569"/>
    <lineage>
        <taxon>Bacteria</taxon>
        <taxon>Bacillati</taxon>
        <taxon>Cyanobacteriota</taxon>
        <taxon>Cyanophyceae</taxon>
        <taxon>Acaryochloridales</taxon>
        <taxon>Acaryochloridaceae</taxon>
        <taxon>Acaryochloris</taxon>
        <taxon>Acaryochloris thomasi</taxon>
    </lineage>
</organism>
<dbReference type="EC" id="2.7.8.31" evidence="9"/>
<dbReference type="EMBL" id="PQWO01000018">
    <property type="protein sequence ID" value="PZD71348.1"/>
    <property type="molecule type" value="Genomic_DNA"/>
</dbReference>
<sequence length="473" mass="53593">MTMLHNSPGILRNHSSAITFLQRILDPTIVVALLLILAQLYGINFERFDIPSLAIISFLLILPIFKAVGLYRPYRNLSVQMLGGRILLGWIVLLGALLVLGYITKTSHYYARSLLLTWSVCVPVLLLSVHVAAWRLLQGLRKSGHNSRSAVVVGINAVSQQLMAEVSHSPELGIRLYGVFDDADDPSEQLQGYDRSLLIGGLPQVAEYVREHYIDVVYVTCSTNQKDRVTTLLQDLLDTTACVYYVPDVLTFHLMHGRPYEINGIPLMAIWEVPFTDVQYLFKRSIDVLVSGLALLLLFPIMLCIAIAVKLSSVGPIFFRQRRYGLHGQEITVYKFRSMLVQEDGAVVKQATRGDSRITRVGAFLRKTSLDELPQFINVLQGRMSLVGPRPHAVAHNEMYRKLIDGYMLRHKVRPGITGWAQVNGCRGETETLEKMQKRIDYDLDYLKNWSLQLDIQIILQTFFVFLKDQNAY</sequence>
<dbReference type="NCBIfam" id="TIGR03025">
    <property type="entry name" value="EPS_sugtrans"/>
    <property type="match status" value="1"/>
</dbReference>
<dbReference type="PANTHER" id="PTHR30576:SF21">
    <property type="entry name" value="UDP-GLUCOSE:UNDECAPRENYL-PHOSPHATE GLUCOSE-1-PHOSPHATE TRANSFERASE"/>
    <property type="match status" value="1"/>
</dbReference>
<feature type="transmembrane region" description="Helical" evidence="7">
    <location>
        <begin position="288"/>
        <end position="309"/>
    </location>
</feature>
<keyword evidence="4 7" id="KW-0812">Transmembrane</keyword>
<dbReference type="Proteomes" id="UP000248857">
    <property type="component" value="Unassembled WGS sequence"/>
</dbReference>
<evidence type="ECO:0000313" key="9">
    <source>
        <dbReference type="EMBL" id="PZD71348.1"/>
    </source>
</evidence>
<dbReference type="GO" id="GO:0089702">
    <property type="term" value="F:undecaprenyl-phosphate glucose phosphotransferase activity"/>
    <property type="evidence" value="ECO:0007669"/>
    <property type="project" value="UniProtKB-EC"/>
</dbReference>
<evidence type="ECO:0000259" key="8">
    <source>
        <dbReference type="Pfam" id="PF02397"/>
    </source>
</evidence>
<accession>A0A2W1JBP3</accession>
<evidence type="ECO:0000256" key="2">
    <source>
        <dbReference type="ARBA" id="ARBA00006464"/>
    </source>
</evidence>
<dbReference type="Gene3D" id="3.40.50.720">
    <property type="entry name" value="NAD(P)-binding Rossmann-like Domain"/>
    <property type="match status" value="1"/>
</dbReference>
<proteinExistence type="inferred from homology"/>
<dbReference type="AlphaFoldDB" id="A0A2W1JBP3"/>
<reference evidence="9 10" key="1">
    <citation type="journal article" date="2018" name="Sci. Rep.">
        <title>A novel species of the marine cyanobacterium Acaryochloris with a unique pigment content and lifestyle.</title>
        <authorList>
            <person name="Partensky F."/>
            <person name="Six C."/>
            <person name="Ratin M."/>
            <person name="Garczarek L."/>
            <person name="Vaulot D."/>
            <person name="Probert I."/>
            <person name="Calteau A."/>
            <person name="Gourvil P."/>
            <person name="Marie D."/>
            <person name="Grebert T."/>
            <person name="Bouchier C."/>
            <person name="Le Panse S."/>
            <person name="Gachenot M."/>
            <person name="Rodriguez F."/>
            <person name="Garrido J.L."/>
        </authorList>
    </citation>
    <scope>NUCLEOTIDE SEQUENCE [LARGE SCALE GENOMIC DNA]</scope>
    <source>
        <strain evidence="9 10">RCC1774</strain>
    </source>
</reference>
<feature type="transmembrane region" description="Helical" evidence="7">
    <location>
        <begin position="20"/>
        <end position="41"/>
    </location>
</feature>
<evidence type="ECO:0000256" key="6">
    <source>
        <dbReference type="ARBA" id="ARBA00023136"/>
    </source>
</evidence>
<dbReference type="InterPro" id="IPR017473">
    <property type="entry name" value="Undecaprenyl-P_gluc_Ptfrase"/>
</dbReference>
<feature type="domain" description="Bacterial sugar transferase" evidence="8">
    <location>
        <begin position="283"/>
        <end position="467"/>
    </location>
</feature>
<feature type="transmembrane region" description="Helical" evidence="7">
    <location>
        <begin position="53"/>
        <end position="74"/>
    </location>
</feature>
<gene>
    <name evidence="9" type="primary">wcaJ_3</name>
    <name evidence="9" type="ORF">C1752_06627</name>
</gene>
<keyword evidence="6 7" id="KW-0472">Membrane</keyword>
<dbReference type="PANTHER" id="PTHR30576">
    <property type="entry name" value="COLANIC BIOSYNTHESIS UDP-GLUCOSE LIPID CARRIER TRANSFERASE"/>
    <property type="match status" value="1"/>
</dbReference>
<comment type="similarity">
    <text evidence="2">Belongs to the bacterial sugar transferase family.</text>
</comment>
<feature type="transmembrane region" description="Helical" evidence="7">
    <location>
        <begin position="86"/>
        <end position="103"/>
    </location>
</feature>
<evidence type="ECO:0000256" key="5">
    <source>
        <dbReference type="ARBA" id="ARBA00022989"/>
    </source>
</evidence>
<protein>
    <submittedName>
        <fullName evidence="9">UDP-glucose:undecaprenyl-phosphate glucose-1-phosphate transferase</fullName>
        <ecNumber evidence="9">2.7.8.31</ecNumber>
    </submittedName>
</protein>
<dbReference type="RefSeq" id="WP_233501806.1">
    <property type="nucleotide sequence ID" value="NZ_CAWNWM010000018.1"/>
</dbReference>
<dbReference type="InterPro" id="IPR017475">
    <property type="entry name" value="EPS_sugar_tfrase"/>
</dbReference>
<dbReference type="Pfam" id="PF13727">
    <property type="entry name" value="CoA_binding_3"/>
    <property type="match status" value="1"/>
</dbReference>
<evidence type="ECO:0000313" key="10">
    <source>
        <dbReference type="Proteomes" id="UP000248857"/>
    </source>
</evidence>